<organism evidence="2 3">
    <name type="scientific">Actinokineospora guangxiensis</name>
    <dbReference type="NCBI Taxonomy" id="1490288"/>
    <lineage>
        <taxon>Bacteria</taxon>
        <taxon>Bacillati</taxon>
        <taxon>Actinomycetota</taxon>
        <taxon>Actinomycetes</taxon>
        <taxon>Pseudonocardiales</taxon>
        <taxon>Pseudonocardiaceae</taxon>
        <taxon>Actinokineospora</taxon>
    </lineage>
</organism>
<dbReference type="RefSeq" id="WP_378248988.1">
    <property type="nucleotide sequence ID" value="NZ_JBHSKF010000010.1"/>
</dbReference>
<accession>A0ABW0EP84</accession>
<sequence length="110" mass="11654">MSDGMSFTADRVEQAIQRISRIGADLSDLTEEAGRGLDALRGARVRDPASVAYNNAVHAGAYSNGANHVALERGQAEVFGANLAASARHVRRTEDHNTGLVARPGRNVAE</sequence>
<protein>
    <recommendedName>
        <fullName evidence="4">PE domain-containing protein</fullName>
    </recommendedName>
</protein>
<gene>
    <name evidence="2" type="ORF">ACFPM7_18970</name>
</gene>
<comment type="caution">
    <text evidence="2">The sequence shown here is derived from an EMBL/GenBank/DDBJ whole genome shotgun (WGS) entry which is preliminary data.</text>
</comment>
<reference evidence="3" key="1">
    <citation type="journal article" date="2019" name="Int. J. Syst. Evol. Microbiol.">
        <title>The Global Catalogue of Microorganisms (GCM) 10K type strain sequencing project: providing services to taxonomists for standard genome sequencing and annotation.</title>
        <authorList>
            <consortium name="The Broad Institute Genomics Platform"/>
            <consortium name="The Broad Institute Genome Sequencing Center for Infectious Disease"/>
            <person name="Wu L."/>
            <person name="Ma J."/>
        </authorList>
    </citation>
    <scope>NUCLEOTIDE SEQUENCE [LARGE SCALE GENOMIC DNA]</scope>
    <source>
        <strain evidence="3">CCUG 59778</strain>
    </source>
</reference>
<proteinExistence type="predicted"/>
<name>A0ABW0EP84_9PSEU</name>
<dbReference type="EMBL" id="JBHSKF010000010">
    <property type="protein sequence ID" value="MFC5289137.1"/>
    <property type="molecule type" value="Genomic_DNA"/>
</dbReference>
<evidence type="ECO:0000313" key="2">
    <source>
        <dbReference type="EMBL" id="MFC5289137.1"/>
    </source>
</evidence>
<dbReference type="Proteomes" id="UP001596157">
    <property type="component" value="Unassembled WGS sequence"/>
</dbReference>
<evidence type="ECO:0000313" key="3">
    <source>
        <dbReference type="Proteomes" id="UP001596157"/>
    </source>
</evidence>
<feature type="region of interest" description="Disordered" evidence="1">
    <location>
        <begin position="90"/>
        <end position="110"/>
    </location>
</feature>
<keyword evidence="3" id="KW-1185">Reference proteome</keyword>
<evidence type="ECO:0008006" key="4">
    <source>
        <dbReference type="Google" id="ProtNLM"/>
    </source>
</evidence>
<evidence type="ECO:0000256" key="1">
    <source>
        <dbReference type="SAM" id="MobiDB-lite"/>
    </source>
</evidence>